<dbReference type="SUPFAM" id="SSF52540">
    <property type="entry name" value="P-loop containing nucleoside triphosphate hydrolases"/>
    <property type="match status" value="1"/>
</dbReference>
<evidence type="ECO:0000313" key="9">
    <source>
        <dbReference type="Proteomes" id="UP000306102"/>
    </source>
</evidence>
<dbReference type="SMART" id="SM00487">
    <property type="entry name" value="DEXDc"/>
    <property type="match status" value="1"/>
</dbReference>
<evidence type="ECO:0000256" key="1">
    <source>
        <dbReference type="ARBA" id="ARBA00011925"/>
    </source>
</evidence>
<dbReference type="InterPro" id="IPR027417">
    <property type="entry name" value="P-loop_NTPase"/>
</dbReference>
<keyword evidence="2" id="KW-0949">S-adenosyl-L-methionine</keyword>
<dbReference type="Gene3D" id="3.40.50.300">
    <property type="entry name" value="P-loop containing nucleotide triphosphate hydrolases"/>
    <property type="match status" value="1"/>
</dbReference>
<dbReference type="CDD" id="cd02440">
    <property type="entry name" value="AdoMet_MTases"/>
    <property type="match status" value="1"/>
</dbReference>
<dbReference type="AlphaFoldDB" id="A0A4S4ESM2"/>
<dbReference type="SUPFAM" id="SSF53335">
    <property type="entry name" value="S-adenosyl-L-methionine-dependent methyltransferases"/>
    <property type="match status" value="1"/>
</dbReference>
<keyword evidence="4" id="KW-0804">Transcription</keyword>
<dbReference type="Pfam" id="PF06325">
    <property type="entry name" value="PrmA"/>
    <property type="match status" value="1"/>
</dbReference>
<evidence type="ECO:0000256" key="5">
    <source>
        <dbReference type="ARBA" id="ARBA00049086"/>
    </source>
</evidence>
<gene>
    <name evidence="8" type="ORF">TEA_017656</name>
</gene>
<evidence type="ECO:0000256" key="3">
    <source>
        <dbReference type="ARBA" id="ARBA00023015"/>
    </source>
</evidence>
<evidence type="ECO:0000256" key="2">
    <source>
        <dbReference type="ARBA" id="ARBA00022691"/>
    </source>
</evidence>
<dbReference type="InterPro" id="IPR011545">
    <property type="entry name" value="DEAD/DEAH_box_helicase_dom"/>
</dbReference>
<dbReference type="GO" id="GO:0005524">
    <property type="term" value="F:ATP binding"/>
    <property type="evidence" value="ECO:0007669"/>
    <property type="project" value="InterPro"/>
</dbReference>
<dbReference type="EC" id="2.1.1.319" evidence="1"/>
<dbReference type="PANTHER" id="PTHR11006">
    <property type="entry name" value="PROTEIN ARGININE N-METHYLTRANSFERASE"/>
    <property type="match status" value="1"/>
</dbReference>
<dbReference type="PROSITE" id="PS51192">
    <property type="entry name" value="HELICASE_ATP_BIND_1"/>
    <property type="match status" value="1"/>
</dbReference>
<organism evidence="8 9">
    <name type="scientific">Camellia sinensis var. sinensis</name>
    <name type="common">China tea</name>
    <dbReference type="NCBI Taxonomy" id="542762"/>
    <lineage>
        <taxon>Eukaryota</taxon>
        <taxon>Viridiplantae</taxon>
        <taxon>Streptophyta</taxon>
        <taxon>Embryophyta</taxon>
        <taxon>Tracheophyta</taxon>
        <taxon>Spermatophyta</taxon>
        <taxon>Magnoliopsida</taxon>
        <taxon>eudicotyledons</taxon>
        <taxon>Gunneridae</taxon>
        <taxon>Pentapetalae</taxon>
        <taxon>asterids</taxon>
        <taxon>Ericales</taxon>
        <taxon>Theaceae</taxon>
        <taxon>Camellia</taxon>
    </lineage>
</organism>
<comment type="catalytic activity">
    <reaction evidence="5">
        <text>L-arginyl-[protein] + 2 S-adenosyl-L-methionine = N(omega),N(omega)-dimethyl-L-arginyl-[protein] + 2 S-adenosyl-L-homocysteine + 2 H(+)</text>
        <dbReference type="Rhea" id="RHEA:48096"/>
        <dbReference type="Rhea" id="RHEA-COMP:10532"/>
        <dbReference type="Rhea" id="RHEA-COMP:11991"/>
        <dbReference type="ChEBI" id="CHEBI:15378"/>
        <dbReference type="ChEBI" id="CHEBI:29965"/>
        <dbReference type="ChEBI" id="CHEBI:57856"/>
        <dbReference type="ChEBI" id="CHEBI:59789"/>
        <dbReference type="ChEBI" id="CHEBI:61897"/>
        <dbReference type="EC" id="2.1.1.319"/>
    </reaction>
</comment>
<proteinExistence type="predicted"/>
<reference evidence="8 9" key="1">
    <citation type="journal article" date="2018" name="Proc. Natl. Acad. Sci. U.S.A.">
        <title>Draft genome sequence of Camellia sinensis var. sinensis provides insights into the evolution of the tea genome and tea quality.</title>
        <authorList>
            <person name="Wei C."/>
            <person name="Yang H."/>
            <person name="Wang S."/>
            <person name="Zhao J."/>
            <person name="Liu C."/>
            <person name="Gao L."/>
            <person name="Xia E."/>
            <person name="Lu Y."/>
            <person name="Tai Y."/>
            <person name="She G."/>
            <person name="Sun J."/>
            <person name="Cao H."/>
            <person name="Tong W."/>
            <person name="Gao Q."/>
            <person name="Li Y."/>
            <person name="Deng W."/>
            <person name="Jiang X."/>
            <person name="Wang W."/>
            <person name="Chen Q."/>
            <person name="Zhang S."/>
            <person name="Li H."/>
            <person name="Wu J."/>
            <person name="Wang P."/>
            <person name="Li P."/>
            <person name="Shi C."/>
            <person name="Zheng F."/>
            <person name="Jian J."/>
            <person name="Huang B."/>
            <person name="Shan D."/>
            <person name="Shi M."/>
            <person name="Fang C."/>
            <person name="Yue Y."/>
            <person name="Li F."/>
            <person name="Li D."/>
            <person name="Wei S."/>
            <person name="Han B."/>
            <person name="Jiang C."/>
            <person name="Yin Y."/>
            <person name="Xia T."/>
            <person name="Zhang Z."/>
            <person name="Bennetzen J.L."/>
            <person name="Zhao S."/>
            <person name="Wan X."/>
        </authorList>
    </citation>
    <scope>NUCLEOTIDE SEQUENCE [LARGE SCALE GENOMIC DNA]</scope>
    <source>
        <strain evidence="9">cv. Shuchazao</strain>
        <tissue evidence="8">Leaf</tissue>
    </source>
</reference>
<dbReference type="EMBL" id="SDRB02002257">
    <property type="protein sequence ID" value="THG19829.1"/>
    <property type="molecule type" value="Genomic_DNA"/>
</dbReference>
<comment type="caution">
    <text evidence="8">The sequence shown here is derived from an EMBL/GenBank/DDBJ whole genome shotgun (WGS) entry which is preliminary data.</text>
</comment>
<keyword evidence="9" id="KW-1185">Reference proteome</keyword>
<dbReference type="Gene3D" id="3.40.50.150">
    <property type="entry name" value="Vaccinia Virus protein VP39"/>
    <property type="match status" value="1"/>
</dbReference>
<dbReference type="Proteomes" id="UP000306102">
    <property type="component" value="Unassembled WGS sequence"/>
</dbReference>
<dbReference type="InterPro" id="IPR014001">
    <property type="entry name" value="Helicase_ATP-bd"/>
</dbReference>
<evidence type="ECO:0000259" key="7">
    <source>
        <dbReference type="PROSITE" id="PS51192"/>
    </source>
</evidence>
<name>A0A4S4ESM2_CAMSN</name>
<protein>
    <recommendedName>
        <fullName evidence="1">type I protein arginine methyltransferase</fullName>
        <ecNumber evidence="1">2.1.1.319</ecNumber>
    </recommendedName>
</protein>
<dbReference type="GO" id="GO:0003676">
    <property type="term" value="F:nucleic acid binding"/>
    <property type="evidence" value="ECO:0007669"/>
    <property type="project" value="InterPro"/>
</dbReference>
<dbReference type="PANTHER" id="PTHR11006:SF10">
    <property type="entry name" value="HISTONE-ARGININE METHYLTRANSFERASE CARMER-RELATED"/>
    <property type="match status" value="1"/>
</dbReference>
<dbReference type="InterPro" id="IPR029063">
    <property type="entry name" value="SAM-dependent_MTases_sf"/>
</dbReference>
<feature type="compositionally biased region" description="Low complexity" evidence="6">
    <location>
        <begin position="35"/>
        <end position="46"/>
    </location>
</feature>
<dbReference type="GO" id="GO:0070611">
    <property type="term" value="F:histone H3R2 methyltransferase activity"/>
    <property type="evidence" value="ECO:0007669"/>
    <property type="project" value="TreeGrafter"/>
</dbReference>
<feature type="region of interest" description="Disordered" evidence="6">
    <location>
        <begin position="1"/>
        <end position="46"/>
    </location>
</feature>
<sequence>MVPLTQRRVGNDDSGGDSGCSWARTTKKQVKEKSSVSNHSNNKSKSNSKGILELVFYEQNLIRLLIQSIVVHTLEAIRELFAIFALLSLPESINRSGLGYLLGSNSIRFDIFFSLLDLGLLQFRIVRFYKSPNSVVNKGRTQIRNKQRILSQIRARSIPPLLEGKDVLGAARTGFGKTLAFLIPAVELLHQIRTGVIVICPIRELAIQTHVVAKDLLNHHSQTLGLVIGGAARRGEAEHIVKGVNLLVATPGQLLDHLQNTKGFIYKNLKDYVRTVVSLSFDLLLPDLVVGTYYVAIIENCTDFVGRVVVDVGAGSGILPLFAAQVGAKHVYVVEASEMAEYARRLIAGNPLLAQRIMAQFFVAKGKIEEVELPEKADILISEPMDHHGRLKKRPPMIRLSAEVPPAVWEDCYKRVMNEFMKQSKVLLYYHLVFASIWCDVMGVAERVCLSLLPTSEGSWVTVARALSIFHTWKHCGGALMRKLIKHSQPLKSGYMDAFTEDKAMVVNLEFIKAIVTAEEVLLLDPLCQEVLPFVDLLRQQLPHKSVSKSQGGGQMDVQDNEMQLSSRGQWLSVPKAVEVDLERNAYPVLDELVRNVSTKNLEHARSLKSNLASLLVRVQKEQLNILQKTLLNCACMNIAKSSDMDFFWRDML</sequence>
<dbReference type="STRING" id="542762.A0A4S4ESM2"/>
<evidence type="ECO:0000256" key="4">
    <source>
        <dbReference type="ARBA" id="ARBA00023163"/>
    </source>
</evidence>
<evidence type="ECO:0000256" key="6">
    <source>
        <dbReference type="SAM" id="MobiDB-lite"/>
    </source>
</evidence>
<evidence type="ECO:0000313" key="8">
    <source>
        <dbReference type="EMBL" id="THG19829.1"/>
    </source>
</evidence>
<dbReference type="InterPro" id="IPR025799">
    <property type="entry name" value="Arg_MeTrfase"/>
</dbReference>
<dbReference type="GO" id="GO:0035242">
    <property type="term" value="F:protein-arginine omega-N asymmetric methyltransferase activity"/>
    <property type="evidence" value="ECO:0007669"/>
    <property type="project" value="UniProtKB-EC"/>
</dbReference>
<keyword evidence="3" id="KW-0805">Transcription regulation</keyword>
<accession>A0A4S4ESM2</accession>
<feature type="domain" description="Helicase ATP-binding" evidence="7">
    <location>
        <begin position="158"/>
        <end position="277"/>
    </location>
</feature>
<dbReference type="Pfam" id="PF00270">
    <property type="entry name" value="DEAD"/>
    <property type="match status" value="1"/>
</dbReference>